<reference evidence="1 2" key="1">
    <citation type="journal article" date="2023" name="Science">
        <title>Complex scaffold remodeling in plant triterpene biosynthesis.</title>
        <authorList>
            <person name="De La Pena R."/>
            <person name="Hodgson H."/>
            <person name="Liu J.C."/>
            <person name="Stephenson M.J."/>
            <person name="Martin A.C."/>
            <person name="Owen C."/>
            <person name="Harkess A."/>
            <person name="Leebens-Mack J."/>
            <person name="Jimenez L.E."/>
            <person name="Osbourn A."/>
            <person name="Sattely E.S."/>
        </authorList>
    </citation>
    <scope>NUCLEOTIDE SEQUENCE [LARGE SCALE GENOMIC DNA]</scope>
    <source>
        <strain evidence="2">cv. JPN11</strain>
        <tissue evidence="1">Leaf</tissue>
    </source>
</reference>
<protein>
    <submittedName>
        <fullName evidence="1">Endo-1,4-beta-xylanase A-like</fullName>
    </submittedName>
</protein>
<name>A0ACC1WRG0_MELAZ</name>
<gene>
    <name evidence="1" type="ORF">OWV82_024781</name>
</gene>
<comment type="caution">
    <text evidence="1">The sequence shown here is derived from an EMBL/GenBank/DDBJ whole genome shotgun (WGS) entry which is preliminary data.</text>
</comment>
<organism evidence="1 2">
    <name type="scientific">Melia azedarach</name>
    <name type="common">Chinaberry tree</name>
    <dbReference type="NCBI Taxonomy" id="155640"/>
    <lineage>
        <taxon>Eukaryota</taxon>
        <taxon>Viridiplantae</taxon>
        <taxon>Streptophyta</taxon>
        <taxon>Embryophyta</taxon>
        <taxon>Tracheophyta</taxon>
        <taxon>Spermatophyta</taxon>
        <taxon>Magnoliopsida</taxon>
        <taxon>eudicotyledons</taxon>
        <taxon>Gunneridae</taxon>
        <taxon>Pentapetalae</taxon>
        <taxon>rosids</taxon>
        <taxon>malvids</taxon>
        <taxon>Sapindales</taxon>
        <taxon>Meliaceae</taxon>
        <taxon>Melia</taxon>
    </lineage>
</organism>
<dbReference type="Proteomes" id="UP001164539">
    <property type="component" value="Chromosome 14"/>
</dbReference>
<evidence type="ECO:0000313" key="2">
    <source>
        <dbReference type="Proteomes" id="UP001164539"/>
    </source>
</evidence>
<proteinExistence type="predicted"/>
<evidence type="ECO:0000313" key="1">
    <source>
        <dbReference type="EMBL" id="KAJ4701552.1"/>
    </source>
</evidence>
<dbReference type="EMBL" id="CM051407">
    <property type="protein sequence ID" value="KAJ4701552.1"/>
    <property type="molecule type" value="Genomic_DNA"/>
</dbReference>
<sequence length="948" mass="105455">MRRVSACCFTSRVWKTRSNQKHPQISRETMESQKMNNGNDNSAAWIAKRNKIKSSASTTTNIVINNDFSMGLHSWHLNCCHGFVVSGESNYSEGTSTKSVGNHAVVTNRKECWQGLEQDITSRISPGSTYKVSAWVGMSGPLQGSADVLATLKLEHQDSETSYVFIGKTCVPKDKWEKLEGTFSLPAVPDRVVFYLEGPAPGVDLLIRSVAITCSSPSECENKRIGCDIDGDESIILNPRFEDGLNNWSGRGCKIVLHDSMADGKVVPQSGKAFASATERTQSWNGIQQEITGRVQRKLAYDVTAVVRIFGNNVTTATVQATLWVQTPNQRDQYIGIANVQATDQDWAQLQGQFLLNGSPARVVIYIEGPPPGTDILVNSLIVRHAEKKPPSPPPVIENPAFGINIIANSELSGGTNGWFPLGNCTLSVGTGSPHILPPMARDSLGPHEPLSGRYILVTNRTQTWMGPAQMITEKLKLFLTYQVSAWVRIGAGATGPQNVNVALGVDSQWVNGGQVEVSGDRWHEIGGSFRIEKQPSKVMVYVQGPAPGVDLMVAGLQIFPVDREARFKHLRRQTDKIRKRDVILKFSGMDSSSMLGTFVIVRQTQNSYPFGSCINRSQIDNEDFVNFFAKYFNWAVFGNELKWYWTEPQQGNLNYKDADDMLDLCKSHNIETRGHCIFWEVEATVQSWIRSLNKNDLMTAVQNRLTSLLTRYKGKFRHYDVNNEMLHGSFYQDRLGKDIRANMFKTAHQLDPSATLFVNDYHIEDGCDTRSCPEKYIEHILDLQEQGAPVGGIGIQGHIDSPVGPIVCSALDKLGILGLPIWFTELDVSSTNEYVRGDDLEAMLREAYAHPAVEGIMLWGFWELFMSRNNAHLVNAEGDINEAGKRYLALKQEWLSHAHGHIDEQAEFAFRGFHGTYTVEIATVSKKITKTFVVDKGESPLVVSIEL</sequence>
<keyword evidence="2" id="KW-1185">Reference proteome</keyword>
<accession>A0ACC1WRG0</accession>